<dbReference type="EMBL" id="AP024086">
    <property type="protein sequence ID" value="BCL61817.1"/>
    <property type="molecule type" value="Genomic_DNA"/>
</dbReference>
<reference evidence="1" key="1">
    <citation type="submission" date="2020-09" db="EMBL/GenBank/DDBJ databases">
        <title>Desulfogranum mesoprofundum gen. nov., sp. nov., a novel mesophilic, sulfate-reducing chemolithoautotroph isolated from a deep-sea hydrothermal vent chimney in the Suiyo Seamount.</title>
        <authorList>
            <person name="Hashimoto Y."/>
            <person name="Nakagawa S."/>
        </authorList>
    </citation>
    <scope>NUCLEOTIDE SEQUENCE</scope>
    <source>
        <strain evidence="1">KT2</strain>
    </source>
</reference>
<sequence length="170" mass="19901">MAENNFPELLEDEWYIVRYSGEIPEIAYNSAIYFLTRAKDGPRQELSKEQVNFLQKAAMDRYREIVLRDLYHENHGKSIYRGIKRSMENYQRMCRFCSRQGLCCDDIRLETANQLLLFLRREIEEVVGKGSRASIINCSREELCRFASDLEVEPGPEILEDLDLLFASSS</sequence>
<gene>
    <name evidence="1" type="ORF">DGMP_25100</name>
</gene>
<dbReference type="AlphaFoldDB" id="A0A8D5FXK0"/>
<keyword evidence="2" id="KW-1185">Reference proteome</keyword>
<name>A0A8D5FXK0_9BACT</name>
<protein>
    <submittedName>
        <fullName evidence="1">Uncharacterized protein</fullName>
    </submittedName>
</protein>
<dbReference type="Proteomes" id="UP000826725">
    <property type="component" value="Chromosome"/>
</dbReference>
<dbReference type="KEGG" id="dbk:DGMP_25100"/>
<dbReference type="Pfam" id="PF25159">
    <property type="entry name" value="DUF7826"/>
    <property type="match status" value="1"/>
</dbReference>
<evidence type="ECO:0000313" key="1">
    <source>
        <dbReference type="EMBL" id="BCL61817.1"/>
    </source>
</evidence>
<organism evidence="1 2">
    <name type="scientific">Desulfomarina profundi</name>
    <dbReference type="NCBI Taxonomy" id="2772557"/>
    <lineage>
        <taxon>Bacteria</taxon>
        <taxon>Pseudomonadati</taxon>
        <taxon>Thermodesulfobacteriota</taxon>
        <taxon>Desulfobulbia</taxon>
        <taxon>Desulfobulbales</taxon>
        <taxon>Desulfobulbaceae</taxon>
        <taxon>Desulfomarina</taxon>
    </lineage>
</organism>
<dbReference type="InterPro" id="IPR057148">
    <property type="entry name" value="DUF7826"/>
</dbReference>
<evidence type="ECO:0000313" key="2">
    <source>
        <dbReference type="Proteomes" id="UP000826725"/>
    </source>
</evidence>
<proteinExistence type="predicted"/>
<dbReference type="RefSeq" id="WP_228854236.1">
    <property type="nucleotide sequence ID" value="NZ_AP024086.1"/>
</dbReference>
<accession>A0A8D5FXK0</accession>